<keyword evidence="4" id="KW-0808">Transferase</keyword>
<reference evidence="8" key="1">
    <citation type="journal article" date="2014" name="Front. Microbiol.">
        <title>High frequency of phylogenetically diverse reductive dehalogenase-homologous genes in deep subseafloor sedimentary metagenomes.</title>
        <authorList>
            <person name="Kawai M."/>
            <person name="Futagami T."/>
            <person name="Toyoda A."/>
            <person name="Takaki Y."/>
            <person name="Nishi S."/>
            <person name="Hori S."/>
            <person name="Arai W."/>
            <person name="Tsubouchi T."/>
            <person name="Morono Y."/>
            <person name="Uchiyama I."/>
            <person name="Ito T."/>
            <person name="Fujiyama A."/>
            <person name="Inagaki F."/>
            <person name="Takami H."/>
        </authorList>
    </citation>
    <scope>NUCLEOTIDE SEQUENCE</scope>
    <source>
        <strain evidence="8">Expedition CK06-06</strain>
    </source>
</reference>
<evidence type="ECO:0000313" key="8">
    <source>
        <dbReference type="EMBL" id="GAH51568.1"/>
    </source>
</evidence>
<proteinExistence type="predicted"/>
<dbReference type="SMART" id="SM00387">
    <property type="entry name" value="HATPase_c"/>
    <property type="match status" value="1"/>
</dbReference>
<dbReference type="Gene3D" id="3.30.565.10">
    <property type="entry name" value="Histidine kinase-like ATPase, C-terminal domain"/>
    <property type="match status" value="1"/>
</dbReference>
<dbReference type="FunFam" id="3.30.565.10:FF:000006">
    <property type="entry name" value="Sensor histidine kinase WalK"/>
    <property type="match status" value="1"/>
</dbReference>
<dbReference type="InterPro" id="IPR050736">
    <property type="entry name" value="Sensor_HK_Regulatory"/>
</dbReference>
<keyword evidence="5" id="KW-0418">Kinase</keyword>
<dbReference type="GO" id="GO:0000160">
    <property type="term" value="P:phosphorelay signal transduction system"/>
    <property type="evidence" value="ECO:0007669"/>
    <property type="project" value="UniProtKB-KW"/>
</dbReference>
<feature type="non-terminal residue" evidence="8">
    <location>
        <position position="1"/>
    </location>
</feature>
<feature type="domain" description="Histidine kinase" evidence="7">
    <location>
        <begin position="1"/>
        <end position="152"/>
    </location>
</feature>
<evidence type="ECO:0000256" key="3">
    <source>
        <dbReference type="ARBA" id="ARBA00022553"/>
    </source>
</evidence>
<dbReference type="InterPro" id="IPR003594">
    <property type="entry name" value="HATPase_dom"/>
</dbReference>
<dbReference type="SUPFAM" id="SSF55874">
    <property type="entry name" value="ATPase domain of HSP90 chaperone/DNA topoisomerase II/histidine kinase"/>
    <property type="match status" value="1"/>
</dbReference>
<dbReference type="PRINTS" id="PR00344">
    <property type="entry name" value="BCTRLSENSOR"/>
</dbReference>
<dbReference type="CDD" id="cd00075">
    <property type="entry name" value="HATPase"/>
    <property type="match status" value="1"/>
</dbReference>
<dbReference type="PANTHER" id="PTHR43711">
    <property type="entry name" value="TWO-COMPONENT HISTIDINE KINASE"/>
    <property type="match status" value="1"/>
</dbReference>
<keyword evidence="3" id="KW-0597">Phosphoprotein</keyword>
<protein>
    <recommendedName>
        <fullName evidence="2">histidine kinase</fullName>
        <ecNumber evidence="2">2.7.13.3</ecNumber>
    </recommendedName>
</protein>
<evidence type="ECO:0000256" key="2">
    <source>
        <dbReference type="ARBA" id="ARBA00012438"/>
    </source>
</evidence>
<organism evidence="8">
    <name type="scientific">marine sediment metagenome</name>
    <dbReference type="NCBI Taxonomy" id="412755"/>
    <lineage>
        <taxon>unclassified sequences</taxon>
        <taxon>metagenomes</taxon>
        <taxon>ecological metagenomes</taxon>
    </lineage>
</organism>
<dbReference type="GO" id="GO:0004673">
    <property type="term" value="F:protein histidine kinase activity"/>
    <property type="evidence" value="ECO:0007669"/>
    <property type="project" value="UniProtKB-EC"/>
</dbReference>
<dbReference type="AlphaFoldDB" id="X1I204"/>
<evidence type="ECO:0000256" key="5">
    <source>
        <dbReference type="ARBA" id="ARBA00022777"/>
    </source>
</evidence>
<dbReference type="EMBL" id="BARU01021983">
    <property type="protein sequence ID" value="GAH51568.1"/>
    <property type="molecule type" value="Genomic_DNA"/>
</dbReference>
<gene>
    <name evidence="8" type="ORF">S03H2_35890</name>
</gene>
<accession>X1I204</accession>
<comment type="catalytic activity">
    <reaction evidence="1">
        <text>ATP + protein L-histidine = ADP + protein N-phospho-L-histidine.</text>
        <dbReference type="EC" id="2.7.13.3"/>
    </reaction>
</comment>
<dbReference type="InterPro" id="IPR005467">
    <property type="entry name" value="His_kinase_dom"/>
</dbReference>
<dbReference type="PANTHER" id="PTHR43711:SF1">
    <property type="entry name" value="HISTIDINE KINASE 1"/>
    <property type="match status" value="1"/>
</dbReference>
<dbReference type="Pfam" id="PF02518">
    <property type="entry name" value="HATPase_c"/>
    <property type="match status" value="1"/>
</dbReference>
<evidence type="ECO:0000256" key="6">
    <source>
        <dbReference type="ARBA" id="ARBA00023012"/>
    </source>
</evidence>
<keyword evidence="6" id="KW-0902">Two-component regulatory system</keyword>
<sequence>TTVNMADLLTEVISALEDRVISQDRRLSLILPNAPWPLPDVEGDPDLLLLAIHNLLDNAIKFTSRGDTIEVRAFDDGSEIVIEVADTGPGIPEQEIPRVWEELYRGEQARGVPGSGLGLPLVRAIIEKHGGIVGVRSKPDHGTVFIMRLPAA</sequence>
<dbReference type="PROSITE" id="PS50109">
    <property type="entry name" value="HIS_KIN"/>
    <property type="match status" value="1"/>
</dbReference>
<evidence type="ECO:0000259" key="7">
    <source>
        <dbReference type="PROSITE" id="PS50109"/>
    </source>
</evidence>
<dbReference type="InterPro" id="IPR036890">
    <property type="entry name" value="HATPase_C_sf"/>
</dbReference>
<dbReference type="InterPro" id="IPR004358">
    <property type="entry name" value="Sig_transdc_His_kin-like_C"/>
</dbReference>
<evidence type="ECO:0000256" key="1">
    <source>
        <dbReference type="ARBA" id="ARBA00000085"/>
    </source>
</evidence>
<comment type="caution">
    <text evidence="8">The sequence shown here is derived from an EMBL/GenBank/DDBJ whole genome shotgun (WGS) entry which is preliminary data.</text>
</comment>
<evidence type="ECO:0000256" key="4">
    <source>
        <dbReference type="ARBA" id="ARBA00022679"/>
    </source>
</evidence>
<dbReference type="EC" id="2.7.13.3" evidence="2"/>
<name>X1I204_9ZZZZ</name>